<keyword evidence="4" id="KW-0560">Oxidoreductase</keyword>
<dbReference type="Proteomes" id="UP000191612">
    <property type="component" value="Unassembled WGS sequence"/>
</dbReference>
<keyword evidence="6" id="KW-0732">Signal</keyword>
<dbReference type="Gene3D" id="1.10.630.10">
    <property type="entry name" value="Cytochrome P450"/>
    <property type="match status" value="1"/>
</dbReference>
<protein>
    <recommendedName>
        <fullName evidence="9">Cytochrome P450</fullName>
    </recommendedName>
</protein>
<dbReference type="GO" id="GO:0043386">
    <property type="term" value="P:mycotoxin biosynthetic process"/>
    <property type="evidence" value="ECO:0007669"/>
    <property type="project" value="UniProtKB-ARBA"/>
</dbReference>
<dbReference type="InterPro" id="IPR036396">
    <property type="entry name" value="Cyt_P450_sf"/>
</dbReference>
<evidence type="ECO:0000313" key="7">
    <source>
        <dbReference type="EMBL" id="OQD92668.1"/>
    </source>
</evidence>
<keyword evidence="5" id="KW-0408">Iron</keyword>
<proteinExistence type="inferred from homology"/>
<dbReference type="STRING" id="60172.A0A1V6QTW8"/>
<dbReference type="EMBL" id="MDYO01000039">
    <property type="protein sequence ID" value="OQD92668.1"/>
    <property type="molecule type" value="Genomic_DNA"/>
</dbReference>
<dbReference type="PANTHER" id="PTHR46206">
    <property type="entry name" value="CYTOCHROME P450"/>
    <property type="match status" value="1"/>
</dbReference>
<evidence type="ECO:0000256" key="6">
    <source>
        <dbReference type="SAM" id="SignalP"/>
    </source>
</evidence>
<evidence type="ECO:0000313" key="8">
    <source>
        <dbReference type="Proteomes" id="UP000191612"/>
    </source>
</evidence>
<keyword evidence="3" id="KW-0479">Metal-binding</keyword>
<dbReference type="GO" id="GO:0004497">
    <property type="term" value="F:monooxygenase activity"/>
    <property type="evidence" value="ECO:0007669"/>
    <property type="project" value="InterPro"/>
</dbReference>
<dbReference type="GO" id="GO:0020037">
    <property type="term" value="F:heme binding"/>
    <property type="evidence" value="ECO:0007669"/>
    <property type="project" value="InterPro"/>
</dbReference>
<gene>
    <name evidence="7" type="ORF">PENSOL_c039G07577</name>
</gene>
<name>A0A1V6QTW8_9EURO</name>
<evidence type="ECO:0000256" key="4">
    <source>
        <dbReference type="ARBA" id="ARBA00023002"/>
    </source>
</evidence>
<dbReference type="GO" id="GO:0005506">
    <property type="term" value="F:iron ion binding"/>
    <property type="evidence" value="ECO:0007669"/>
    <property type="project" value="InterPro"/>
</dbReference>
<dbReference type="PANTHER" id="PTHR46206:SF7">
    <property type="entry name" value="P450, PUTATIVE (EUROFUNG)-RELATED"/>
    <property type="match status" value="1"/>
</dbReference>
<dbReference type="InterPro" id="IPR001128">
    <property type="entry name" value="Cyt_P450"/>
</dbReference>
<dbReference type="SUPFAM" id="SSF48264">
    <property type="entry name" value="Cytochrome P450"/>
    <property type="match status" value="1"/>
</dbReference>
<comment type="similarity">
    <text evidence="2">Belongs to the cytochrome P450 family.</text>
</comment>
<feature type="chain" id="PRO_5012686614" description="Cytochrome P450" evidence="6">
    <location>
        <begin position="28"/>
        <end position="554"/>
    </location>
</feature>
<feature type="signal peptide" evidence="6">
    <location>
        <begin position="1"/>
        <end position="27"/>
    </location>
</feature>
<evidence type="ECO:0000256" key="1">
    <source>
        <dbReference type="ARBA" id="ARBA00001971"/>
    </source>
</evidence>
<dbReference type="Pfam" id="PF00067">
    <property type="entry name" value="p450"/>
    <property type="match status" value="1"/>
</dbReference>
<reference evidence="8" key="1">
    <citation type="journal article" date="2017" name="Nat. Microbiol.">
        <title>Global analysis of biosynthetic gene clusters reveals vast potential of secondary metabolite production in Penicillium species.</title>
        <authorList>
            <person name="Nielsen J.C."/>
            <person name="Grijseels S."/>
            <person name="Prigent S."/>
            <person name="Ji B."/>
            <person name="Dainat J."/>
            <person name="Nielsen K.F."/>
            <person name="Frisvad J.C."/>
            <person name="Workman M."/>
            <person name="Nielsen J."/>
        </authorList>
    </citation>
    <scope>NUCLEOTIDE SEQUENCE [LARGE SCALE GENOMIC DNA]</scope>
    <source>
        <strain evidence="8">IBT 29525</strain>
    </source>
</reference>
<dbReference type="GO" id="GO:0016705">
    <property type="term" value="F:oxidoreductase activity, acting on paired donors, with incorporation or reduction of molecular oxygen"/>
    <property type="evidence" value="ECO:0007669"/>
    <property type="project" value="InterPro"/>
</dbReference>
<organism evidence="7 8">
    <name type="scientific">Penicillium solitum</name>
    <dbReference type="NCBI Taxonomy" id="60172"/>
    <lineage>
        <taxon>Eukaryota</taxon>
        <taxon>Fungi</taxon>
        <taxon>Dikarya</taxon>
        <taxon>Ascomycota</taxon>
        <taxon>Pezizomycotina</taxon>
        <taxon>Eurotiomycetes</taxon>
        <taxon>Eurotiomycetidae</taxon>
        <taxon>Eurotiales</taxon>
        <taxon>Aspergillaceae</taxon>
        <taxon>Penicillium</taxon>
    </lineage>
</organism>
<accession>A0A1V6QTW8</accession>
<dbReference type="CDD" id="cd11041">
    <property type="entry name" value="CYP503A1-like"/>
    <property type="match status" value="1"/>
</dbReference>
<evidence type="ECO:0000256" key="3">
    <source>
        <dbReference type="ARBA" id="ARBA00022723"/>
    </source>
</evidence>
<keyword evidence="8" id="KW-1185">Reference proteome</keyword>
<sequence length="554" mass="62986">MTGLPFWPLVGVLVVVLYLLRRPPASSLRHVPTVKYNAYLPDFINRFIYYPKAASMISEGYEKARSILETSRYKDTPFRLLTGDGEVIVLPVKYQDELRHLPPSKLSSLHAQYENALGQYTNIIINTLLPSMTAVSFPVSSTSYEQHSTLPSQDVKVRYANATLWDHAGEHSDTDKDAPNTDTWIRINPCEMFTRLIALSTSRMMAGDVLRENKEWLNVASNYAVNVGITILLLRPVPKYLRPIVAPFLPSVRTMRKQLRYAKDLFIPMIHERRLAEQAKDPNHTKPDDFLQWMMDLGGERDEELEPDTLAHHMLLLVTLAVAHTSTMALCHCLFDLVTRPEYIEPLREEMSRTLPDGWYNATQAALKDQSRLDSFLRESQRFAPPGELNFHRIVKEPITLHDGLVLPVETHVCFAAGPISKDAAFIKNPMVFDGFRWCHDPRDRFVLTPELANSDTMPNGAGEVMQGEKPMSGAHFVSITNTNMHFGYGVQACPGRFFAANTLKAILSRIVLDYEFKFVHDLDGKRPRNLVVGEHILPNMTTEMLFRKRPIGL</sequence>
<evidence type="ECO:0000256" key="2">
    <source>
        <dbReference type="ARBA" id="ARBA00010617"/>
    </source>
</evidence>
<evidence type="ECO:0008006" key="9">
    <source>
        <dbReference type="Google" id="ProtNLM"/>
    </source>
</evidence>
<dbReference type="AlphaFoldDB" id="A0A1V6QTW8"/>
<evidence type="ECO:0000256" key="5">
    <source>
        <dbReference type="ARBA" id="ARBA00023004"/>
    </source>
</evidence>
<comment type="caution">
    <text evidence="7">The sequence shown here is derived from an EMBL/GenBank/DDBJ whole genome shotgun (WGS) entry which is preliminary data.</text>
</comment>
<comment type="cofactor">
    <cofactor evidence="1">
        <name>heme</name>
        <dbReference type="ChEBI" id="CHEBI:30413"/>
    </cofactor>
</comment>